<evidence type="ECO:0000259" key="1">
    <source>
        <dbReference type="Pfam" id="PF09547"/>
    </source>
</evidence>
<accession>A0A9D1ZWE6</accession>
<protein>
    <recommendedName>
        <fullName evidence="6">Stage IV sporulation protein A</fullName>
    </recommendedName>
</protein>
<feature type="domain" description="Sporulation stage IV protein A C-terminal" evidence="3">
    <location>
        <begin position="349"/>
        <end position="421"/>
    </location>
</feature>
<dbReference type="Pfam" id="PF09547">
    <property type="entry name" value="SpoIVA_ATPase"/>
    <property type="match status" value="1"/>
</dbReference>
<dbReference type="Proteomes" id="UP000886750">
    <property type="component" value="Unassembled WGS sequence"/>
</dbReference>
<dbReference type="InterPro" id="IPR046840">
    <property type="entry name" value="SpoIVA_C"/>
</dbReference>
<feature type="domain" description="Stage IV sporulation protein A ATPase" evidence="1">
    <location>
        <begin position="78"/>
        <end position="168"/>
    </location>
</feature>
<dbReference type="EMBL" id="DXCQ01000044">
    <property type="protein sequence ID" value="HIY97060.1"/>
    <property type="molecule type" value="Genomic_DNA"/>
</dbReference>
<dbReference type="AlphaFoldDB" id="A0A9D1ZWE6"/>
<evidence type="ECO:0000313" key="5">
    <source>
        <dbReference type="Proteomes" id="UP000886750"/>
    </source>
</evidence>
<gene>
    <name evidence="4" type="ORF">H9729_05170</name>
</gene>
<evidence type="ECO:0000259" key="2">
    <source>
        <dbReference type="Pfam" id="PF20438"/>
    </source>
</evidence>
<dbReference type="InterPro" id="IPR046842">
    <property type="entry name" value="SpoIVA_ATPase"/>
</dbReference>
<dbReference type="Pfam" id="PF20439">
    <property type="entry name" value="SpoIVA_C"/>
    <property type="match status" value="1"/>
</dbReference>
<dbReference type="InterPro" id="IPR046841">
    <property type="entry name" value="SpoIVA_middle"/>
</dbReference>
<comment type="caution">
    <text evidence="4">The sequence shown here is derived from an EMBL/GenBank/DDBJ whole genome shotgun (WGS) entry which is preliminary data.</text>
</comment>
<evidence type="ECO:0000259" key="3">
    <source>
        <dbReference type="Pfam" id="PF20439"/>
    </source>
</evidence>
<evidence type="ECO:0000313" key="4">
    <source>
        <dbReference type="EMBL" id="HIY97060.1"/>
    </source>
</evidence>
<sequence>MTNELLEGLSARTGGSCEAAVVGPSGCGKTLFARGLAASVSADAAAEEEGNFRARCSVPLGAGVFALTVAETPAKDERCACAVLVTSDGSFGPARGDCIAAEESAAKELKGNGIPFILVVNSAAPGSPDCEALRASLQEKYGAAAYAMNCAAQIDCEPIWEGLLLSFPVSGLEIDLPEWMCVLPAESKIISEILAKVREVAPNVCSMRDCPLLESAFAEGDVYCASSESDPASGRAHYTLAAKEGMFYSVLSEECGADIGDDLRLMAYVRSMKEAKRFYDKFKGALEAAEESGYGIVCPKEDDMALQPPELVRRGARCGVKLKADAASYHIIRVDLHSEVSPVSGESARSEEMAKNIMDSYERDPVALWNTDMFGRTFKDMVRGGLDEKLGNMPEDARGKLRKAVTRIVNEGKGGVICILL</sequence>
<proteinExistence type="predicted"/>
<reference evidence="4" key="2">
    <citation type="submission" date="2021-04" db="EMBL/GenBank/DDBJ databases">
        <authorList>
            <person name="Gilroy R."/>
        </authorList>
    </citation>
    <scope>NUCLEOTIDE SEQUENCE</scope>
    <source>
        <strain evidence="4">1345</strain>
    </source>
</reference>
<reference evidence="4" key="1">
    <citation type="journal article" date="2021" name="PeerJ">
        <title>Extensive microbial diversity within the chicken gut microbiome revealed by metagenomics and culture.</title>
        <authorList>
            <person name="Gilroy R."/>
            <person name="Ravi A."/>
            <person name="Getino M."/>
            <person name="Pursley I."/>
            <person name="Horton D.L."/>
            <person name="Alikhan N.F."/>
            <person name="Baker D."/>
            <person name="Gharbi K."/>
            <person name="Hall N."/>
            <person name="Watson M."/>
            <person name="Adriaenssens E.M."/>
            <person name="Foster-Nyarko E."/>
            <person name="Jarju S."/>
            <person name="Secka A."/>
            <person name="Antonio M."/>
            <person name="Oren A."/>
            <person name="Chaudhuri R.R."/>
            <person name="La Ragione R."/>
            <person name="Hildebrand F."/>
            <person name="Pallen M.J."/>
        </authorList>
    </citation>
    <scope>NUCLEOTIDE SEQUENCE</scope>
    <source>
        <strain evidence="4">1345</strain>
    </source>
</reference>
<organism evidence="4 5">
    <name type="scientific">Candidatus Borkfalkia excrementigallinarum</name>
    <dbReference type="NCBI Taxonomy" id="2838506"/>
    <lineage>
        <taxon>Bacteria</taxon>
        <taxon>Bacillati</taxon>
        <taxon>Bacillota</taxon>
        <taxon>Clostridia</taxon>
        <taxon>Christensenellales</taxon>
        <taxon>Christensenellaceae</taxon>
        <taxon>Candidatus Borkfalkia</taxon>
    </lineage>
</organism>
<evidence type="ECO:0008006" key="6">
    <source>
        <dbReference type="Google" id="ProtNLM"/>
    </source>
</evidence>
<feature type="domain" description="Stage IV sporulation protein A middle" evidence="2">
    <location>
        <begin position="169"/>
        <end position="345"/>
    </location>
</feature>
<name>A0A9D1ZWE6_9FIRM</name>
<dbReference type="Pfam" id="PF20438">
    <property type="entry name" value="SpoIVA_middle"/>
    <property type="match status" value="1"/>
</dbReference>